<evidence type="ECO:0000256" key="6">
    <source>
        <dbReference type="ARBA" id="ARBA00022989"/>
    </source>
</evidence>
<sequence length="364" mass="38465">MMPTMQTQLPRHRAAERPPILSPENAAFLQDWLGLSAVQRRALDALVGEIDGVTAHTESHVQDLSGRFQRIAAASREQEGIIAGLADAVRSVTIDERKLSLSEVSAGFEATFSSLSTKVAALSERGEAMVSTLDGLLGTLGRIESSVVEIDKINRQTNLLALNAKIEAARAGDAGRAFAVVADEVRDLAKSISAVSSGVREQIGAIAGGLRGSHAAMREIASVDVSDESRAATARFRTVMETLAQQGDRFAAILDGTARTTGEITADVSAALVAMQFQDLAKQRLDNIARCLAALSAALAEQEGRTPLAADPDEAPDAAWAERMIAAVTLYEIRERLGQRILGRPAGQEPAAASGADDDGIELF</sequence>
<reference evidence="11 12" key="1">
    <citation type="journal article" date="2015" name="Genome Announc.">
        <title>Complete Genome Sequence of Methylobacterium aquaticum Strain 22A, Isolated from Racomitrium japonicum Moss.</title>
        <authorList>
            <person name="Tani A."/>
            <person name="Ogura Y."/>
            <person name="Hayashi T."/>
            <person name="Kimbara K."/>
        </authorList>
    </citation>
    <scope>NUCLEOTIDE SEQUENCE [LARGE SCALE GENOMIC DNA]</scope>
    <source>
        <strain evidence="11 12">MA-22A</strain>
    </source>
</reference>
<dbReference type="Pfam" id="PF00015">
    <property type="entry name" value="MCPsignal"/>
    <property type="match status" value="1"/>
</dbReference>
<reference evidence="12" key="2">
    <citation type="submission" date="2015-01" db="EMBL/GenBank/DDBJ databases">
        <title>Complete genome sequence of Methylobacterium aquaticum strain 22A.</title>
        <authorList>
            <person name="Tani A."/>
            <person name="Ogura Y."/>
            <person name="Hayashi T."/>
        </authorList>
    </citation>
    <scope>NUCLEOTIDE SEQUENCE [LARGE SCALE GENOMIC DNA]</scope>
    <source>
        <strain evidence="12">MA-22A</strain>
    </source>
</reference>
<dbReference type="PANTHER" id="PTHR32089">
    <property type="entry name" value="METHYL-ACCEPTING CHEMOTAXIS PROTEIN MCPB"/>
    <property type="match status" value="1"/>
</dbReference>
<name>A0A1Y0ZGT6_9HYPH</name>
<dbReference type="GO" id="GO:0005886">
    <property type="term" value="C:plasma membrane"/>
    <property type="evidence" value="ECO:0007669"/>
    <property type="project" value="UniProtKB-SubCell"/>
</dbReference>
<proteinExistence type="predicted"/>
<evidence type="ECO:0000259" key="10">
    <source>
        <dbReference type="PROSITE" id="PS50111"/>
    </source>
</evidence>
<evidence type="ECO:0000256" key="7">
    <source>
        <dbReference type="ARBA" id="ARBA00023136"/>
    </source>
</evidence>
<dbReference type="SMART" id="SM00283">
    <property type="entry name" value="MA"/>
    <property type="match status" value="1"/>
</dbReference>
<dbReference type="KEGG" id="maqu:Maq22A_c28495"/>
<evidence type="ECO:0000313" key="12">
    <source>
        <dbReference type="Proteomes" id="UP000061432"/>
    </source>
</evidence>
<evidence type="ECO:0000256" key="9">
    <source>
        <dbReference type="PROSITE-ProRule" id="PRU00284"/>
    </source>
</evidence>
<dbReference type="OrthoDB" id="5292315at2"/>
<keyword evidence="2" id="KW-1003">Cell membrane</keyword>
<keyword evidence="6" id="KW-1133">Transmembrane helix</keyword>
<accession>A0A1Y0ZGT6</accession>
<evidence type="ECO:0000256" key="8">
    <source>
        <dbReference type="ARBA" id="ARBA00023224"/>
    </source>
</evidence>
<evidence type="ECO:0000256" key="4">
    <source>
        <dbReference type="ARBA" id="ARBA00022500"/>
    </source>
</evidence>
<dbReference type="STRING" id="270351.Maq22A_c28495"/>
<evidence type="ECO:0000256" key="3">
    <source>
        <dbReference type="ARBA" id="ARBA00022481"/>
    </source>
</evidence>
<evidence type="ECO:0000256" key="5">
    <source>
        <dbReference type="ARBA" id="ARBA00022692"/>
    </source>
</evidence>
<evidence type="ECO:0000256" key="2">
    <source>
        <dbReference type="ARBA" id="ARBA00022475"/>
    </source>
</evidence>
<keyword evidence="5" id="KW-0812">Transmembrane</keyword>
<dbReference type="SUPFAM" id="SSF58104">
    <property type="entry name" value="Methyl-accepting chemotaxis protein (MCP) signaling domain"/>
    <property type="match status" value="1"/>
</dbReference>
<protein>
    <recommendedName>
        <fullName evidence="10">Methyl-accepting transducer domain-containing protein</fullName>
    </recommendedName>
</protein>
<evidence type="ECO:0000313" key="11">
    <source>
        <dbReference type="EMBL" id="BAR47205.1"/>
    </source>
</evidence>
<feature type="domain" description="Methyl-accepting transducer" evidence="10">
    <location>
        <begin position="53"/>
        <end position="279"/>
    </location>
</feature>
<dbReference type="Gene3D" id="1.10.287.950">
    <property type="entry name" value="Methyl-accepting chemotaxis protein"/>
    <property type="match status" value="1"/>
</dbReference>
<organism evidence="11 12">
    <name type="scientific">Methylobacterium aquaticum</name>
    <dbReference type="NCBI Taxonomy" id="270351"/>
    <lineage>
        <taxon>Bacteria</taxon>
        <taxon>Pseudomonadati</taxon>
        <taxon>Pseudomonadota</taxon>
        <taxon>Alphaproteobacteria</taxon>
        <taxon>Hyphomicrobiales</taxon>
        <taxon>Methylobacteriaceae</taxon>
        <taxon>Methylobacterium</taxon>
    </lineage>
</organism>
<evidence type="ECO:0000256" key="1">
    <source>
        <dbReference type="ARBA" id="ARBA00004651"/>
    </source>
</evidence>
<dbReference type="PROSITE" id="PS50111">
    <property type="entry name" value="CHEMOTAXIS_TRANSDUC_2"/>
    <property type="match status" value="1"/>
</dbReference>
<keyword evidence="7" id="KW-0472">Membrane</keyword>
<dbReference type="AlphaFoldDB" id="A0A1Y0ZGT6"/>
<keyword evidence="4" id="KW-0145">Chemotaxis</keyword>
<dbReference type="PANTHER" id="PTHR32089:SF39">
    <property type="entry name" value="METHYL-ACCEPTING CHEMOTAXIS PROTEIN HLYB"/>
    <property type="match status" value="1"/>
</dbReference>
<dbReference type="GO" id="GO:0006935">
    <property type="term" value="P:chemotaxis"/>
    <property type="evidence" value="ECO:0007669"/>
    <property type="project" value="UniProtKB-KW"/>
</dbReference>
<dbReference type="EMBL" id="AP014704">
    <property type="protein sequence ID" value="BAR47205.1"/>
    <property type="molecule type" value="Genomic_DNA"/>
</dbReference>
<keyword evidence="8 9" id="KW-0807">Transducer</keyword>
<keyword evidence="3" id="KW-0488">Methylation</keyword>
<dbReference type="Proteomes" id="UP000061432">
    <property type="component" value="Chromosome"/>
</dbReference>
<gene>
    <name evidence="11" type="ORF">Maq22A_c28495</name>
</gene>
<dbReference type="InterPro" id="IPR004089">
    <property type="entry name" value="MCPsignal_dom"/>
</dbReference>
<comment type="subcellular location">
    <subcellularLocation>
        <location evidence="1">Cell membrane</location>
        <topology evidence="1">Multi-pass membrane protein</topology>
    </subcellularLocation>
</comment>
<dbReference type="GO" id="GO:0007165">
    <property type="term" value="P:signal transduction"/>
    <property type="evidence" value="ECO:0007669"/>
    <property type="project" value="UniProtKB-KW"/>
</dbReference>